<comment type="caution">
    <text evidence="1">The sequence shown here is derived from an EMBL/GenBank/DDBJ whole genome shotgun (WGS) entry which is preliminary data.</text>
</comment>
<dbReference type="RefSeq" id="WP_307279323.1">
    <property type="nucleotide sequence ID" value="NZ_JAUSVX010000012.1"/>
</dbReference>
<keyword evidence="2" id="KW-1185">Reference proteome</keyword>
<accession>A0ABU0JDV7</accession>
<dbReference type="Proteomes" id="UP001242480">
    <property type="component" value="Unassembled WGS sequence"/>
</dbReference>
<dbReference type="CDD" id="cd02980">
    <property type="entry name" value="TRX_Fd_family"/>
    <property type="match status" value="1"/>
</dbReference>
<evidence type="ECO:0000313" key="2">
    <source>
        <dbReference type="Proteomes" id="UP001242480"/>
    </source>
</evidence>
<organism evidence="1 2">
    <name type="scientific">Labrys wisconsinensis</name>
    <dbReference type="NCBI Taxonomy" id="425677"/>
    <lineage>
        <taxon>Bacteria</taxon>
        <taxon>Pseudomonadati</taxon>
        <taxon>Pseudomonadota</taxon>
        <taxon>Alphaproteobacteria</taxon>
        <taxon>Hyphomicrobiales</taxon>
        <taxon>Xanthobacteraceae</taxon>
        <taxon>Labrys</taxon>
    </lineage>
</organism>
<dbReference type="SUPFAM" id="SSF52833">
    <property type="entry name" value="Thioredoxin-like"/>
    <property type="match status" value="1"/>
</dbReference>
<reference evidence="1 2" key="1">
    <citation type="submission" date="2023-07" db="EMBL/GenBank/DDBJ databases">
        <title>Genomic Encyclopedia of Type Strains, Phase IV (KMG-IV): sequencing the most valuable type-strain genomes for metagenomic binning, comparative biology and taxonomic classification.</title>
        <authorList>
            <person name="Goeker M."/>
        </authorList>
    </citation>
    <scope>NUCLEOTIDE SEQUENCE [LARGE SCALE GENOMIC DNA]</scope>
    <source>
        <strain evidence="1 2">DSM 19619</strain>
    </source>
</reference>
<protein>
    <submittedName>
        <fullName evidence="1">Metal-binding protein</fullName>
    </submittedName>
</protein>
<dbReference type="Pfam" id="PF07845">
    <property type="entry name" value="DUF1636"/>
    <property type="match status" value="1"/>
</dbReference>
<sequence length="122" mass="13022">MRDVVIHVCVTCRHEGWDPEAPRPGARLHAALTRLAPPARIVAVECLGNCRRACTVSLSAPGAWTYVFGDLTPEAGPDVVVAAGLLGASADGLMPWRGRPEPFKRGMIARIPPFPTLEDAAE</sequence>
<dbReference type="EMBL" id="JAUSVX010000012">
    <property type="protein sequence ID" value="MDQ0472464.1"/>
    <property type="molecule type" value="Genomic_DNA"/>
</dbReference>
<dbReference type="InterPro" id="IPR036249">
    <property type="entry name" value="Thioredoxin-like_sf"/>
</dbReference>
<gene>
    <name evidence="1" type="ORF">QO011_005493</name>
</gene>
<evidence type="ECO:0000313" key="1">
    <source>
        <dbReference type="EMBL" id="MDQ0472464.1"/>
    </source>
</evidence>
<dbReference type="InterPro" id="IPR012863">
    <property type="entry name" value="DUF1636"/>
</dbReference>
<name>A0ABU0JDV7_9HYPH</name>
<proteinExistence type="predicted"/>